<feature type="domain" description="Peptidase M20 dimerisation" evidence="6">
    <location>
        <begin position="195"/>
        <end position="296"/>
    </location>
</feature>
<dbReference type="SUPFAM" id="SSF55031">
    <property type="entry name" value="Bacterial exopeptidase dimerisation domain"/>
    <property type="match status" value="1"/>
</dbReference>
<accession>A0A2N5ZIZ5</accession>
<keyword evidence="3" id="KW-0479">Metal-binding</keyword>
<dbReference type="Gene3D" id="3.30.70.360">
    <property type="match status" value="1"/>
</dbReference>
<evidence type="ECO:0000256" key="3">
    <source>
        <dbReference type="ARBA" id="ARBA00022723"/>
    </source>
</evidence>
<dbReference type="Proteomes" id="UP000234857">
    <property type="component" value="Unassembled WGS sequence"/>
</dbReference>
<dbReference type="SUPFAM" id="SSF53187">
    <property type="entry name" value="Zn-dependent exopeptidases"/>
    <property type="match status" value="1"/>
</dbReference>
<evidence type="ECO:0000256" key="1">
    <source>
        <dbReference type="ARBA" id="ARBA00001947"/>
    </source>
</evidence>
<reference evidence="7 8" key="1">
    <citation type="submission" date="2017-11" db="EMBL/GenBank/DDBJ databases">
        <title>Genome-resolved metagenomics identifies genetic mobility, metabolic interactions, and unexpected diversity in perchlorate-reducing communities.</title>
        <authorList>
            <person name="Barnum T.P."/>
            <person name="Figueroa I.A."/>
            <person name="Carlstrom C.I."/>
            <person name="Lucas L.N."/>
            <person name="Engelbrektson A.L."/>
            <person name="Coates J.D."/>
        </authorList>
    </citation>
    <scope>NUCLEOTIDE SEQUENCE [LARGE SCALE GENOMIC DNA]</scope>
    <source>
        <strain evidence="7">BM706</strain>
    </source>
</reference>
<evidence type="ECO:0000256" key="5">
    <source>
        <dbReference type="ARBA" id="ARBA00022833"/>
    </source>
</evidence>
<dbReference type="AlphaFoldDB" id="A0A2N5ZIZ5"/>
<dbReference type="Gene3D" id="3.40.630.10">
    <property type="entry name" value="Zn peptidases"/>
    <property type="match status" value="2"/>
</dbReference>
<organism evidence="7 8">
    <name type="scientific">Muiribacterium halophilum</name>
    <dbReference type="NCBI Taxonomy" id="2053465"/>
    <lineage>
        <taxon>Bacteria</taxon>
        <taxon>Candidatus Muiribacteriota</taxon>
        <taxon>Candidatus Muiribacteriia</taxon>
        <taxon>Candidatus Muiribacteriales</taxon>
        <taxon>Candidatus Muiribacteriaceae</taxon>
        <taxon>Candidatus Muiribacterium</taxon>
    </lineage>
</organism>
<gene>
    <name evidence="7" type="ORF">C0601_04235</name>
</gene>
<dbReference type="InterPro" id="IPR036264">
    <property type="entry name" value="Bact_exopeptidase_dim_dom"/>
</dbReference>
<dbReference type="Pfam" id="PF01546">
    <property type="entry name" value="Peptidase_M20"/>
    <property type="match status" value="1"/>
</dbReference>
<evidence type="ECO:0000313" key="8">
    <source>
        <dbReference type="Proteomes" id="UP000234857"/>
    </source>
</evidence>
<evidence type="ECO:0000313" key="7">
    <source>
        <dbReference type="EMBL" id="PLX18616.1"/>
    </source>
</evidence>
<dbReference type="Pfam" id="PF07687">
    <property type="entry name" value="M20_dimer"/>
    <property type="match status" value="1"/>
</dbReference>
<name>A0A2N5ZIZ5_MUIH1</name>
<evidence type="ECO:0000256" key="2">
    <source>
        <dbReference type="ARBA" id="ARBA00006247"/>
    </source>
</evidence>
<evidence type="ECO:0000259" key="6">
    <source>
        <dbReference type="Pfam" id="PF07687"/>
    </source>
</evidence>
<comment type="caution">
    <text evidence="7">The sequence shown here is derived from an EMBL/GenBank/DDBJ whole genome shotgun (WGS) entry which is preliminary data.</text>
</comment>
<keyword evidence="5" id="KW-0862">Zinc</keyword>
<dbReference type="PANTHER" id="PTHR43808:SF8">
    <property type="entry name" value="PEPTIDASE M20 DIMERISATION DOMAIN-CONTAINING PROTEIN"/>
    <property type="match status" value="1"/>
</dbReference>
<dbReference type="GO" id="GO:0016787">
    <property type="term" value="F:hydrolase activity"/>
    <property type="evidence" value="ECO:0007669"/>
    <property type="project" value="UniProtKB-KW"/>
</dbReference>
<comment type="cofactor">
    <cofactor evidence="1">
        <name>Zn(2+)</name>
        <dbReference type="ChEBI" id="CHEBI:29105"/>
    </cofactor>
</comment>
<dbReference type="InterPro" id="IPR011650">
    <property type="entry name" value="Peptidase_M20_dimer"/>
</dbReference>
<proteinExistence type="inferred from homology"/>
<dbReference type="InterPro" id="IPR050072">
    <property type="entry name" value="Peptidase_M20A"/>
</dbReference>
<dbReference type="InterPro" id="IPR001261">
    <property type="entry name" value="ArgE/DapE_CS"/>
</dbReference>
<dbReference type="EMBL" id="PKTG01000057">
    <property type="protein sequence ID" value="PLX18616.1"/>
    <property type="molecule type" value="Genomic_DNA"/>
</dbReference>
<dbReference type="GO" id="GO:0046872">
    <property type="term" value="F:metal ion binding"/>
    <property type="evidence" value="ECO:0007669"/>
    <property type="project" value="UniProtKB-KW"/>
</dbReference>
<dbReference type="PANTHER" id="PTHR43808">
    <property type="entry name" value="ACETYLORNITHINE DEACETYLASE"/>
    <property type="match status" value="1"/>
</dbReference>
<dbReference type="PROSITE" id="PS00758">
    <property type="entry name" value="ARGE_DAPE_CPG2_1"/>
    <property type="match status" value="1"/>
</dbReference>
<evidence type="ECO:0000256" key="4">
    <source>
        <dbReference type="ARBA" id="ARBA00022801"/>
    </source>
</evidence>
<comment type="similarity">
    <text evidence="2">Belongs to the peptidase M20A family.</text>
</comment>
<sequence length="401" mass="45278">MNSIDITKELIKIPSSKNDDNSIYSYVFELLKENGLSPFKQSIENPYNPAGKLDNIYVLIEGAKKGPSVLLNGHLDTVVAADGWFYSPYSAQEDNGKLYGLGAADMKAGCATLINNIIRLNKMRDKLKGKVFLTLVFGEEDAFSFGTDILLREFHLKNYDVCLIPEPSPLLSHNSYCCTHNKVHDTNFPVLITGAEGRVLFEIEFIGKSSHASQPSLGVNAIHDASRLINALMNFDFFSNIKMGRGEYTTLKFEGFTKGFSVPDYCKLEINRHLVIGENPKNATKELRQIIKQLKLKSKINIRKKFSPTPEHEYLPYLFEESEYIDAFLKLLPEPKKGKKKCRLTTRSVGDFNFIARRTKVPTLVFGPGGGNIHSSNEFVYIEDVLKTEEYIYNFLTNILT</sequence>
<dbReference type="InterPro" id="IPR002933">
    <property type="entry name" value="Peptidase_M20"/>
</dbReference>
<protein>
    <recommendedName>
        <fullName evidence="6">Peptidase M20 dimerisation domain-containing protein</fullName>
    </recommendedName>
</protein>
<keyword evidence="4" id="KW-0378">Hydrolase</keyword>